<dbReference type="InterPro" id="IPR038765">
    <property type="entry name" value="Papain-like_cys_pep_sf"/>
</dbReference>
<organism evidence="6 7">
    <name type="scientific">Hyphomicrobium denitrificans 1NES1</name>
    <dbReference type="NCBI Taxonomy" id="670307"/>
    <lineage>
        <taxon>Bacteria</taxon>
        <taxon>Pseudomonadati</taxon>
        <taxon>Pseudomonadota</taxon>
        <taxon>Alphaproteobacteria</taxon>
        <taxon>Hyphomicrobiales</taxon>
        <taxon>Hyphomicrobiaceae</taxon>
        <taxon>Hyphomicrobium</taxon>
    </lineage>
</organism>
<evidence type="ECO:0000256" key="4">
    <source>
        <dbReference type="ARBA" id="ARBA00022807"/>
    </source>
</evidence>
<evidence type="ECO:0000256" key="2">
    <source>
        <dbReference type="ARBA" id="ARBA00022670"/>
    </source>
</evidence>
<comment type="similarity">
    <text evidence="1">Belongs to the peptidase C40 family.</text>
</comment>
<dbReference type="AlphaFoldDB" id="N0B3K3"/>
<dbReference type="OrthoDB" id="6058745at2"/>
<dbReference type="KEGG" id="hdt:HYPDE_32048"/>
<dbReference type="GO" id="GO:0006508">
    <property type="term" value="P:proteolysis"/>
    <property type="evidence" value="ECO:0007669"/>
    <property type="project" value="UniProtKB-KW"/>
</dbReference>
<accession>N0B3K3</accession>
<evidence type="ECO:0000256" key="1">
    <source>
        <dbReference type="ARBA" id="ARBA00007074"/>
    </source>
</evidence>
<dbReference type="NCBIfam" id="TIGR02219">
    <property type="entry name" value="phage_NlpC_fam"/>
    <property type="match status" value="1"/>
</dbReference>
<dbReference type="Proteomes" id="UP000005952">
    <property type="component" value="Chromosome"/>
</dbReference>
<dbReference type="EMBL" id="CP005587">
    <property type="protein sequence ID" value="AGK58084.1"/>
    <property type="molecule type" value="Genomic_DNA"/>
</dbReference>
<evidence type="ECO:0000256" key="3">
    <source>
        <dbReference type="ARBA" id="ARBA00022801"/>
    </source>
</evidence>
<sequence length="153" mass="16791">MQTRPTRTMIVEAARAWIGTPYHHQASRRGIGTDCLGLVRGVWRDVYGSDAEMPPAYSRDWAEAGGQETMLDAAERHLKRISVSDIKPGDAVIFRLRPGVVAKHAAIVASPSTMIHAMEGAPVCEVSFSNWWRRRVAGAFRFPPVPLSPAGRG</sequence>
<dbReference type="eggNOG" id="COG0791">
    <property type="taxonomic scope" value="Bacteria"/>
</dbReference>
<dbReference type="RefSeq" id="WP_015598115.1">
    <property type="nucleotide sequence ID" value="NC_021172.1"/>
</dbReference>
<evidence type="ECO:0000259" key="5">
    <source>
        <dbReference type="PROSITE" id="PS51935"/>
    </source>
</evidence>
<dbReference type="GO" id="GO:0008234">
    <property type="term" value="F:cysteine-type peptidase activity"/>
    <property type="evidence" value="ECO:0007669"/>
    <property type="project" value="UniProtKB-KW"/>
</dbReference>
<dbReference type="PROSITE" id="PS51935">
    <property type="entry name" value="NLPC_P60"/>
    <property type="match status" value="1"/>
</dbReference>
<proteinExistence type="inferred from homology"/>
<keyword evidence="2" id="KW-0645">Protease</keyword>
<dbReference type="HOGENOM" id="CLU_115301_1_0_5"/>
<keyword evidence="4" id="KW-0788">Thiol protease</keyword>
<dbReference type="InterPro" id="IPR011929">
    <property type="entry name" value="Phage_pept_NlpC/P60"/>
</dbReference>
<name>N0B3K3_9HYPH</name>
<dbReference type="Gene3D" id="3.90.1720.10">
    <property type="entry name" value="endopeptidase domain like (from Nostoc punctiforme)"/>
    <property type="match status" value="1"/>
</dbReference>
<gene>
    <name evidence="6" type="ORF">HYPDE_32048</name>
</gene>
<dbReference type="InterPro" id="IPR000064">
    <property type="entry name" value="NLP_P60_dom"/>
</dbReference>
<evidence type="ECO:0000313" key="6">
    <source>
        <dbReference type="EMBL" id="AGK58084.1"/>
    </source>
</evidence>
<evidence type="ECO:0000313" key="7">
    <source>
        <dbReference type="Proteomes" id="UP000005952"/>
    </source>
</evidence>
<reference evidence="6 7" key="1">
    <citation type="journal article" date="2013" name="Genome Announc.">
        <title>Genome sequences for three denitrifying bacterial strains isolated from a uranium- and nitrate-contaminated subsurface environment.</title>
        <authorList>
            <person name="Venkatramanan R."/>
            <person name="Prakash O."/>
            <person name="Woyke T."/>
            <person name="Chain P."/>
            <person name="Goodwin L.A."/>
            <person name="Watson D."/>
            <person name="Brooks S."/>
            <person name="Kostka J.E."/>
            <person name="Green S.J."/>
        </authorList>
    </citation>
    <scope>NUCLEOTIDE SEQUENCE [LARGE SCALE GENOMIC DNA]</scope>
    <source>
        <strain evidence="6 7">1NES1</strain>
    </source>
</reference>
<dbReference type="Pfam" id="PF00877">
    <property type="entry name" value="NLPC_P60"/>
    <property type="match status" value="1"/>
</dbReference>
<keyword evidence="7" id="KW-1185">Reference proteome</keyword>
<protein>
    <submittedName>
        <fullName evidence="6">Phage cell wall peptidase, NlpC/P60 family protein</fullName>
    </submittedName>
</protein>
<dbReference type="STRING" id="670307.HYPDE_32048"/>
<dbReference type="SUPFAM" id="SSF54001">
    <property type="entry name" value="Cysteine proteinases"/>
    <property type="match status" value="1"/>
</dbReference>
<feature type="domain" description="NlpC/P60" evidence="5">
    <location>
        <begin position="4"/>
        <end position="143"/>
    </location>
</feature>
<keyword evidence="3" id="KW-0378">Hydrolase</keyword>